<comment type="function">
    <text evidence="10">DNA polymerase that functions in several pathways of DNA repair. Involved in base excision repair (BER) responsible for repair of lesions that give rise to abasic (AP) sites in DNA. Also contributes to DNA double-strand break repair by non-homologous end joining and homologous recombination. Has both template-dependent and template-independent (terminal transferase) DNA polymerase activities. Has also a 5'-deoxyribose-5-phosphate lyase (dRP lyase) activity.</text>
</comment>
<evidence type="ECO:0000256" key="3">
    <source>
        <dbReference type="ARBA" id="ARBA00022695"/>
    </source>
</evidence>
<evidence type="ECO:0000259" key="11">
    <source>
        <dbReference type="SMART" id="SM00483"/>
    </source>
</evidence>
<dbReference type="CDD" id="cd00141">
    <property type="entry name" value="NT_POLXc"/>
    <property type="match status" value="1"/>
</dbReference>
<keyword evidence="13" id="KW-1185">Reference proteome</keyword>
<dbReference type="GO" id="GO:0003677">
    <property type="term" value="F:DNA binding"/>
    <property type="evidence" value="ECO:0007669"/>
    <property type="project" value="UniProtKB-UniRule"/>
</dbReference>
<dbReference type="InterPro" id="IPR002054">
    <property type="entry name" value="DNA-dir_DNA_pol_X"/>
</dbReference>
<evidence type="ECO:0000256" key="8">
    <source>
        <dbReference type="ARBA" id="ARBA00049244"/>
    </source>
</evidence>
<dbReference type="SUPFAM" id="SSF81585">
    <property type="entry name" value="PsbU/PolX domain-like"/>
    <property type="match status" value="1"/>
</dbReference>
<dbReference type="Pfam" id="PF10391">
    <property type="entry name" value="DNA_pol_lambd_f"/>
    <property type="match status" value="1"/>
</dbReference>
<dbReference type="InterPro" id="IPR010996">
    <property type="entry name" value="HHH_MUS81"/>
</dbReference>
<feature type="active site" description="Nucleophile; Schiff-base intermediate with DNA; for 5'-dRP lyase activity" evidence="9">
    <location>
        <position position="77"/>
    </location>
</feature>
<organism evidence="12 13">
    <name type="scientific">Caerostris darwini</name>
    <dbReference type="NCBI Taxonomy" id="1538125"/>
    <lineage>
        <taxon>Eukaryota</taxon>
        <taxon>Metazoa</taxon>
        <taxon>Ecdysozoa</taxon>
        <taxon>Arthropoda</taxon>
        <taxon>Chelicerata</taxon>
        <taxon>Arachnida</taxon>
        <taxon>Araneae</taxon>
        <taxon>Araneomorphae</taxon>
        <taxon>Entelegynae</taxon>
        <taxon>Araneoidea</taxon>
        <taxon>Araneidae</taxon>
        <taxon>Caerostris</taxon>
    </lineage>
</organism>
<keyword evidence="2 10" id="KW-0808">Transferase</keyword>
<comment type="subcellular location">
    <subcellularLocation>
        <location evidence="10">Nucleus</location>
    </subcellularLocation>
</comment>
<gene>
    <name evidence="12" type="primary">POLL</name>
    <name evidence="12" type="ORF">CDAR_594371</name>
</gene>
<keyword evidence="7 10" id="KW-0234">DNA repair</keyword>
<dbReference type="Pfam" id="PF14792">
    <property type="entry name" value="DNA_pol_B_palm"/>
    <property type="match status" value="1"/>
</dbReference>
<dbReference type="PANTHER" id="PTHR11276:SF28">
    <property type="entry name" value="DNA POLYMERASE LAMBDA"/>
    <property type="match status" value="1"/>
</dbReference>
<keyword evidence="4" id="KW-0235">DNA replication</keyword>
<evidence type="ECO:0000256" key="5">
    <source>
        <dbReference type="ARBA" id="ARBA00022763"/>
    </source>
</evidence>
<keyword evidence="10" id="KW-0539">Nucleus</keyword>
<dbReference type="PANTHER" id="PTHR11276">
    <property type="entry name" value="DNA POLYMERASE TYPE-X FAMILY MEMBER"/>
    <property type="match status" value="1"/>
</dbReference>
<dbReference type="InterPro" id="IPR043519">
    <property type="entry name" value="NT_sf"/>
</dbReference>
<dbReference type="Gene3D" id="1.10.150.20">
    <property type="entry name" value="5' to 3' exonuclease, C-terminal subdomain"/>
    <property type="match status" value="1"/>
</dbReference>
<dbReference type="AlphaFoldDB" id="A0AAV4VQH8"/>
<comment type="catalytic activity">
    <reaction evidence="8 10">
        <text>DNA(n) + a 2'-deoxyribonucleoside 5'-triphosphate = DNA(n+1) + diphosphate</text>
        <dbReference type="Rhea" id="RHEA:22508"/>
        <dbReference type="Rhea" id="RHEA-COMP:17339"/>
        <dbReference type="Rhea" id="RHEA-COMP:17340"/>
        <dbReference type="ChEBI" id="CHEBI:33019"/>
        <dbReference type="ChEBI" id="CHEBI:61560"/>
        <dbReference type="ChEBI" id="CHEBI:173112"/>
        <dbReference type="EC" id="2.7.7.7"/>
    </reaction>
</comment>
<dbReference type="PRINTS" id="PR00870">
    <property type="entry name" value="DNAPOLXBETA"/>
</dbReference>
<dbReference type="InterPro" id="IPR002008">
    <property type="entry name" value="DNA_pol_X_beta-like"/>
</dbReference>
<dbReference type="Gene3D" id="3.30.460.10">
    <property type="entry name" value="Beta Polymerase, domain 2"/>
    <property type="match status" value="1"/>
</dbReference>
<dbReference type="InterPro" id="IPR027421">
    <property type="entry name" value="DNA_pol_lamdba_lyase_dom_sf"/>
</dbReference>
<dbReference type="GO" id="GO:0003887">
    <property type="term" value="F:DNA-directed DNA polymerase activity"/>
    <property type="evidence" value="ECO:0007669"/>
    <property type="project" value="UniProtKB-UniRule"/>
</dbReference>
<keyword evidence="1" id="KW-0237">DNA synthesis</keyword>
<evidence type="ECO:0000256" key="2">
    <source>
        <dbReference type="ARBA" id="ARBA00022679"/>
    </source>
</evidence>
<comment type="similarity">
    <text evidence="10">Belongs to the DNA polymerase type-X family.</text>
</comment>
<evidence type="ECO:0000256" key="10">
    <source>
        <dbReference type="RuleBase" id="RU366014"/>
    </source>
</evidence>
<evidence type="ECO:0000256" key="4">
    <source>
        <dbReference type="ARBA" id="ARBA00022705"/>
    </source>
</evidence>
<dbReference type="Pfam" id="PF14791">
    <property type="entry name" value="DNA_pol_B_thumb"/>
    <property type="match status" value="1"/>
</dbReference>
<keyword evidence="3 10" id="KW-0548">Nucleotidyltransferase</keyword>
<keyword evidence="6 10" id="KW-0239">DNA-directed DNA polymerase</keyword>
<dbReference type="Proteomes" id="UP001054837">
    <property type="component" value="Unassembled WGS sequence"/>
</dbReference>
<evidence type="ECO:0000256" key="9">
    <source>
        <dbReference type="PIRSR" id="PIRSR622312-50"/>
    </source>
</evidence>
<name>A0AAV4VQH8_9ARAC</name>
<dbReference type="GO" id="GO:0046872">
    <property type="term" value="F:metal ion binding"/>
    <property type="evidence" value="ECO:0007669"/>
    <property type="project" value="UniProtKB-UniRule"/>
</dbReference>
<feature type="domain" description="DNA-directed DNA polymerase X" evidence="11">
    <location>
        <begin position="16"/>
        <end position="339"/>
    </location>
</feature>
<dbReference type="EC" id="2.7.7.7" evidence="10"/>
<dbReference type="Pfam" id="PF14716">
    <property type="entry name" value="HHH_8"/>
    <property type="match status" value="1"/>
</dbReference>
<evidence type="ECO:0000256" key="6">
    <source>
        <dbReference type="ARBA" id="ARBA00022932"/>
    </source>
</evidence>
<dbReference type="EMBL" id="BPLQ01013481">
    <property type="protein sequence ID" value="GIY72383.1"/>
    <property type="molecule type" value="Genomic_DNA"/>
</dbReference>
<evidence type="ECO:0000256" key="7">
    <source>
        <dbReference type="ARBA" id="ARBA00023204"/>
    </source>
</evidence>
<dbReference type="SMART" id="SM00483">
    <property type="entry name" value="POLXc"/>
    <property type="match status" value="1"/>
</dbReference>
<evidence type="ECO:0000313" key="13">
    <source>
        <dbReference type="Proteomes" id="UP001054837"/>
    </source>
</evidence>
<dbReference type="InterPro" id="IPR022312">
    <property type="entry name" value="DNA_pol_X"/>
</dbReference>
<evidence type="ECO:0000256" key="1">
    <source>
        <dbReference type="ARBA" id="ARBA00022634"/>
    </source>
</evidence>
<dbReference type="PRINTS" id="PR00869">
    <property type="entry name" value="DNAPOLX"/>
</dbReference>
<dbReference type="SUPFAM" id="SSF47802">
    <property type="entry name" value="DNA polymerase beta, N-terminal domain-like"/>
    <property type="match status" value="1"/>
</dbReference>
<dbReference type="GO" id="GO:0006303">
    <property type="term" value="P:double-strand break repair via nonhomologous end joining"/>
    <property type="evidence" value="ECO:0007669"/>
    <property type="project" value="TreeGrafter"/>
</dbReference>
<dbReference type="InterPro" id="IPR029398">
    <property type="entry name" value="PolB_thumb"/>
</dbReference>
<dbReference type="SUPFAM" id="SSF81301">
    <property type="entry name" value="Nucleotidyltransferase"/>
    <property type="match status" value="1"/>
</dbReference>
<accession>A0AAV4VQH8</accession>
<reference evidence="12 13" key="1">
    <citation type="submission" date="2021-06" db="EMBL/GenBank/DDBJ databases">
        <title>Caerostris darwini draft genome.</title>
        <authorList>
            <person name="Kono N."/>
            <person name="Arakawa K."/>
        </authorList>
    </citation>
    <scope>NUCLEOTIDE SEQUENCE [LARGE SCALE GENOMIC DNA]</scope>
</reference>
<dbReference type="InterPro" id="IPR037160">
    <property type="entry name" value="DNA_Pol_thumb_sf"/>
</dbReference>
<sequence>MNLKGDSWRLVMHPNNPNAKIIKILKILYESFIKSKEQWRIDVYEKAIILLGKFPKAIDSQKELYNLIPMSQRIAKKVWQIIQTGYLEEIDILCGRGSEQTRKLFSKAWGIGPRFARELYKEGYYTLLDLQKSSKLSQAQQIGLLYFKDLKTKMSKEEANMILKAVIEEVFKIDSSVQCDGCSTLRRKKKTCGHVSLLITLPAGSDNDHQFLPAIITRLHQIGYLVDDLIRHEENGAQTKYVGIIKLKGMTKFRRIDITVCSQEEYACAMLYLTGSSYFNKAIRQWAGRREMVLDEHSLRIRILNIQGGTQSVRKLKVLDEINIFNYLNLPYRAPEHRDCFI</sequence>
<keyword evidence="5 10" id="KW-0227">DNA damage</keyword>
<dbReference type="Gene3D" id="3.30.210.10">
    <property type="entry name" value="DNA polymerase, thumb domain"/>
    <property type="match status" value="1"/>
</dbReference>
<evidence type="ECO:0000313" key="12">
    <source>
        <dbReference type="EMBL" id="GIY72383.1"/>
    </source>
</evidence>
<proteinExistence type="inferred from homology"/>
<dbReference type="InterPro" id="IPR028207">
    <property type="entry name" value="DNA_pol_B_palm_palm"/>
</dbReference>
<dbReference type="InterPro" id="IPR018944">
    <property type="entry name" value="DNA_pol_lambd_fingers_domain"/>
</dbReference>
<comment type="caution">
    <text evidence="12">The sequence shown here is derived from an EMBL/GenBank/DDBJ whole genome shotgun (WGS) entry which is preliminary data.</text>
</comment>
<protein>
    <recommendedName>
        <fullName evidence="10">DNA polymerase</fullName>
        <ecNumber evidence="10">2.7.7.7</ecNumber>
    </recommendedName>
</protein>
<dbReference type="Gene3D" id="1.10.150.110">
    <property type="entry name" value="DNA polymerase beta, N-terminal domain-like"/>
    <property type="match status" value="1"/>
</dbReference>
<dbReference type="GO" id="GO:0005634">
    <property type="term" value="C:nucleus"/>
    <property type="evidence" value="ECO:0007669"/>
    <property type="project" value="UniProtKB-SubCell"/>
</dbReference>